<comment type="subunit">
    <text evidence="2 12">Homodimer.</text>
</comment>
<dbReference type="EMBL" id="JAAGNX010000002">
    <property type="protein sequence ID" value="NDV62004.1"/>
    <property type="molecule type" value="Genomic_DNA"/>
</dbReference>
<dbReference type="GO" id="GO:0004477">
    <property type="term" value="F:methenyltetrahydrofolate cyclohydrolase activity"/>
    <property type="evidence" value="ECO:0007669"/>
    <property type="project" value="UniProtKB-UniRule"/>
</dbReference>
<evidence type="ECO:0000259" key="14">
    <source>
        <dbReference type="Pfam" id="PF02882"/>
    </source>
</evidence>
<evidence type="ECO:0000256" key="8">
    <source>
        <dbReference type="ARBA" id="ARBA00023002"/>
    </source>
</evidence>
<dbReference type="PRINTS" id="PR00085">
    <property type="entry name" value="THFDHDRGNASE"/>
</dbReference>
<evidence type="ECO:0000256" key="3">
    <source>
        <dbReference type="ARBA" id="ARBA00022563"/>
    </source>
</evidence>
<evidence type="ECO:0000256" key="2">
    <source>
        <dbReference type="ARBA" id="ARBA00011738"/>
    </source>
</evidence>
<comment type="catalytic activity">
    <reaction evidence="12">
        <text>(6R)-5,10-methylene-5,6,7,8-tetrahydrofolate + NADP(+) = (6R)-5,10-methenyltetrahydrofolate + NADPH</text>
        <dbReference type="Rhea" id="RHEA:22812"/>
        <dbReference type="ChEBI" id="CHEBI:15636"/>
        <dbReference type="ChEBI" id="CHEBI:57455"/>
        <dbReference type="ChEBI" id="CHEBI:57783"/>
        <dbReference type="ChEBI" id="CHEBI:58349"/>
        <dbReference type="EC" id="1.5.1.5"/>
    </reaction>
</comment>
<dbReference type="GO" id="GO:0009086">
    <property type="term" value="P:methionine biosynthetic process"/>
    <property type="evidence" value="ECO:0007669"/>
    <property type="project" value="UniProtKB-KW"/>
</dbReference>
<dbReference type="NCBIfam" id="NF010783">
    <property type="entry name" value="PRK14186.1"/>
    <property type="match status" value="1"/>
</dbReference>
<dbReference type="RefSeq" id="WP_163963514.1">
    <property type="nucleotide sequence ID" value="NZ_JAAGNX010000002.1"/>
</dbReference>
<dbReference type="Gene3D" id="3.40.50.720">
    <property type="entry name" value="NAD(P)-binding Rossmann-like Domain"/>
    <property type="match status" value="1"/>
</dbReference>
<dbReference type="EC" id="1.5.1.5" evidence="12"/>
<feature type="binding site" evidence="12">
    <location>
        <begin position="162"/>
        <end position="164"/>
    </location>
    <ligand>
        <name>NADP(+)</name>
        <dbReference type="ChEBI" id="CHEBI:58349"/>
    </ligand>
</feature>
<feature type="domain" description="Tetrahydrofolate dehydrogenase/cyclohydrolase NAD(P)-binding" evidence="14">
    <location>
        <begin position="136"/>
        <end position="287"/>
    </location>
</feature>
<evidence type="ECO:0000256" key="11">
    <source>
        <dbReference type="ARBA" id="ARBA00023268"/>
    </source>
</evidence>
<dbReference type="InterPro" id="IPR046346">
    <property type="entry name" value="Aminoacid_DH-like_N_sf"/>
</dbReference>
<keyword evidence="8 12" id="KW-0560">Oxidoreductase</keyword>
<proteinExistence type="inferred from homology"/>
<keyword evidence="7 12" id="KW-0521">NADP</keyword>
<keyword evidence="9 12" id="KW-0368">Histidine biosynthesis</keyword>
<dbReference type="CDD" id="cd01080">
    <property type="entry name" value="NAD_bind_m-THF_DH_Cyclohyd"/>
    <property type="match status" value="1"/>
</dbReference>
<dbReference type="SUPFAM" id="SSF51735">
    <property type="entry name" value="NAD(P)-binding Rossmann-fold domains"/>
    <property type="match status" value="1"/>
</dbReference>
<comment type="caution">
    <text evidence="15">The sequence shown here is derived from an EMBL/GenBank/DDBJ whole genome shotgun (WGS) entry which is preliminary data.</text>
</comment>
<dbReference type="UniPathway" id="UPA00193"/>
<evidence type="ECO:0000256" key="6">
    <source>
        <dbReference type="ARBA" id="ARBA00022801"/>
    </source>
</evidence>
<dbReference type="GO" id="GO:0005829">
    <property type="term" value="C:cytosol"/>
    <property type="evidence" value="ECO:0007669"/>
    <property type="project" value="TreeGrafter"/>
</dbReference>
<dbReference type="AlphaFoldDB" id="A0A6B2M1J3"/>
<keyword evidence="5 12" id="KW-0658">Purine biosynthesis</keyword>
<name>A0A6B2M1J3_9BACT</name>
<keyword evidence="16" id="KW-1185">Reference proteome</keyword>
<keyword evidence="6 12" id="KW-0378">Hydrolase</keyword>
<evidence type="ECO:0000256" key="9">
    <source>
        <dbReference type="ARBA" id="ARBA00023102"/>
    </source>
</evidence>
<evidence type="ECO:0000256" key="5">
    <source>
        <dbReference type="ARBA" id="ARBA00022755"/>
    </source>
</evidence>
<dbReference type="FunFam" id="3.40.50.720:FF:000189">
    <property type="entry name" value="Bifunctional protein FolD"/>
    <property type="match status" value="1"/>
</dbReference>
<dbReference type="InterPro" id="IPR020631">
    <property type="entry name" value="THF_DH/CycHdrlase_NAD-bd_dom"/>
</dbReference>
<accession>A0A6B2M1J3</accession>
<evidence type="ECO:0000313" key="15">
    <source>
        <dbReference type="EMBL" id="NDV62004.1"/>
    </source>
</evidence>
<dbReference type="EC" id="3.5.4.9" evidence="12"/>
<keyword evidence="11 12" id="KW-0511">Multifunctional enzyme</keyword>
<dbReference type="InterPro" id="IPR036291">
    <property type="entry name" value="NAD(P)-bd_dom_sf"/>
</dbReference>
<comment type="catalytic activity">
    <reaction evidence="12">
        <text>(6R)-5,10-methenyltetrahydrofolate + H2O = (6R)-10-formyltetrahydrofolate + H(+)</text>
        <dbReference type="Rhea" id="RHEA:23700"/>
        <dbReference type="ChEBI" id="CHEBI:15377"/>
        <dbReference type="ChEBI" id="CHEBI:15378"/>
        <dbReference type="ChEBI" id="CHEBI:57455"/>
        <dbReference type="ChEBI" id="CHEBI:195366"/>
        <dbReference type="EC" id="3.5.4.9"/>
    </reaction>
</comment>
<feature type="domain" description="Tetrahydrofolate dehydrogenase/cyclohydrolase catalytic" evidence="13">
    <location>
        <begin position="4"/>
        <end position="116"/>
    </location>
</feature>
<dbReference type="GO" id="GO:0035999">
    <property type="term" value="P:tetrahydrofolate interconversion"/>
    <property type="evidence" value="ECO:0007669"/>
    <property type="project" value="UniProtKB-UniRule"/>
</dbReference>
<reference evidence="15 16" key="1">
    <citation type="submission" date="2020-02" db="EMBL/GenBank/DDBJ databases">
        <title>Albibacoteraceae fam. nov., the first described family within the subdivision 4 Verrucomicrobia.</title>
        <authorList>
            <person name="Xi F."/>
        </authorList>
    </citation>
    <scope>NUCLEOTIDE SEQUENCE [LARGE SCALE GENOMIC DNA]</scope>
    <source>
        <strain evidence="15 16">CK1056</strain>
    </source>
</reference>
<dbReference type="GO" id="GO:0004488">
    <property type="term" value="F:methylenetetrahydrofolate dehydrogenase (NADP+) activity"/>
    <property type="evidence" value="ECO:0007669"/>
    <property type="project" value="UniProtKB-UniRule"/>
</dbReference>
<comment type="similarity">
    <text evidence="12">Belongs to the tetrahydrofolate dehydrogenase/cyclohydrolase family.</text>
</comment>
<dbReference type="PANTHER" id="PTHR48099:SF5">
    <property type="entry name" value="C-1-TETRAHYDROFOLATE SYNTHASE, CYTOPLASMIC"/>
    <property type="match status" value="1"/>
</dbReference>
<comment type="function">
    <text evidence="12">Catalyzes the oxidation of 5,10-methylenetetrahydrofolate to 5,10-methenyltetrahydrofolate and then the hydrolysis of 5,10-methenyltetrahydrofolate to 10-formyltetrahydrofolate.</text>
</comment>
<dbReference type="PANTHER" id="PTHR48099">
    <property type="entry name" value="C-1-TETRAHYDROFOLATE SYNTHASE, CYTOPLASMIC-RELATED"/>
    <property type="match status" value="1"/>
</dbReference>
<evidence type="ECO:0000256" key="1">
    <source>
        <dbReference type="ARBA" id="ARBA00004777"/>
    </source>
</evidence>
<dbReference type="HAMAP" id="MF_01576">
    <property type="entry name" value="THF_DHG_CYH"/>
    <property type="match status" value="1"/>
</dbReference>
<keyword evidence="3 12" id="KW-0554">One-carbon metabolism</keyword>
<evidence type="ECO:0000256" key="7">
    <source>
        <dbReference type="ARBA" id="ARBA00022857"/>
    </source>
</evidence>
<evidence type="ECO:0000256" key="4">
    <source>
        <dbReference type="ARBA" id="ARBA00022605"/>
    </source>
</evidence>
<feature type="binding site" evidence="12">
    <location>
        <position position="232"/>
    </location>
    <ligand>
        <name>NADP(+)</name>
        <dbReference type="ChEBI" id="CHEBI:58349"/>
    </ligand>
</feature>
<dbReference type="FunFam" id="3.40.50.10860:FF:000005">
    <property type="entry name" value="C-1-tetrahydrofolate synthase, cytoplasmic, putative"/>
    <property type="match status" value="1"/>
</dbReference>
<dbReference type="GO" id="GO:0006164">
    <property type="term" value="P:purine nucleotide biosynthetic process"/>
    <property type="evidence" value="ECO:0007669"/>
    <property type="project" value="UniProtKB-KW"/>
</dbReference>
<comment type="pathway">
    <text evidence="1 12">One-carbon metabolism; tetrahydrofolate interconversion.</text>
</comment>
<gene>
    <name evidence="12 15" type="primary">folD</name>
    <name evidence="15" type="ORF">G0Q06_06035</name>
</gene>
<evidence type="ECO:0000313" key="16">
    <source>
        <dbReference type="Proteomes" id="UP000478417"/>
    </source>
</evidence>
<dbReference type="GO" id="GO:0000105">
    <property type="term" value="P:L-histidine biosynthetic process"/>
    <property type="evidence" value="ECO:0007669"/>
    <property type="project" value="UniProtKB-KW"/>
</dbReference>
<keyword evidence="10 12" id="KW-0486">Methionine biosynthesis</keyword>
<evidence type="ECO:0000256" key="12">
    <source>
        <dbReference type="HAMAP-Rule" id="MF_01576"/>
    </source>
</evidence>
<dbReference type="Pfam" id="PF00763">
    <property type="entry name" value="THF_DHG_CYH"/>
    <property type="match status" value="1"/>
</dbReference>
<dbReference type="Gene3D" id="3.40.50.10860">
    <property type="entry name" value="Leucine Dehydrogenase, chain A, domain 1"/>
    <property type="match status" value="1"/>
</dbReference>
<evidence type="ECO:0000256" key="10">
    <source>
        <dbReference type="ARBA" id="ARBA00023167"/>
    </source>
</evidence>
<keyword evidence="4 12" id="KW-0028">Amino-acid biosynthesis</keyword>
<dbReference type="Proteomes" id="UP000478417">
    <property type="component" value="Unassembled WGS sequence"/>
</dbReference>
<comment type="caution">
    <text evidence="12">Lacks conserved residue(s) required for the propagation of feature annotation.</text>
</comment>
<dbReference type="InterPro" id="IPR000672">
    <property type="entry name" value="THF_DH/CycHdrlase"/>
</dbReference>
<dbReference type="Pfam" id="PF02882">
    <property type="entry name" value="THF_DHG_CYH_C"/>
    <property type="match status" value="1"/>
</dbReference>
<protein>
    <recommendedName>
        <fullName evidence="12">Bifunctional protein FolD</fullName>
    </recommendedName>
    <domain>
        <recommendedName>
            <fullName evidence="12">Methylenetetrahydrofolate dehydrogenase</fullName>
            <ecNumber evidence="12">1.5.1.5</ecNumber>
        </recommendedName>
    </domain>
    <domain>
        <recommendedName>
            <fullName evidence="12">Methenyltetrahydrofolate cyclohydrolase</fullName>
            <ecNumber evidence="12">3.5.4.9</ecNumber>
        </recommendedName>
    </domain>
</protein>
<dbReference type="SUPFAM" id="SSF53223">
    <property type="entry name" value="Aminoacid dehydrogenase-like, N-terminal domain"/>
    <property type="match status" value="1"/>
</dbReference>
<dbReference type="InterPro" id="IPR020630">
    <property type="entry name" value="THF_DH/CycHdrlase_cat_dom"/>
</dbReference>
<sequence>MELLDGKKLSQEILSELKEKLADAKGPPPCVTFIRVGEDPASVYYVNSKQKKAALVGIESRLKTFPESITQEQLLEEIGSLNADSSVHGILVQAPLPSHMDERTVFNSVAPEKDVDGFSTNNLGRLVQEDPEAFVACTPAGIAEMIRRYKIKTEGRHVVVLGRSLIVGKPAALLFMRKDPFANATVTVCHSRTRNLSNITRQADILIAAIGQANFVTADMVSPGTIVVDVGINRVDDPSSKKGYRIVGDVDFDAVAPKCDAISPVPGGVGLMTVAMLMHNTMKAWELSQKKNH</sequence>
<evidence type="ECO:0000259" key="13">
    <source>
        <dbReference type="Pfam" id="PF00763"/>
    </source>
</evidence>
<organism evidence="15 16">
    <name type="scientific">Oceanipulchritudo coccoides</name>
    <dbReference type="NCBI Taxonomy" id="2706888"/>
    <lineage>
        <taxon>Bacteria</taxon>
        <taxon>Pseudomonadati</taxon>
        <taxon>Verrucomicrobiota</taxon>
        <taxon>Opitutia</taxon>
        <taxon>Puniceicoccales</taxon>
        <taxon>Oceanipulchritudinaceae</taxon>
        <taxon>Oceanipulchritudo</taxon>
    </lineage>
</organism>